<dbReference type="OrthoDB" id="2992074at2759"/>
<feature type="transmembrane region" description="Helical" evidence="2">
    <location>
        <begin position="34"/>
        <end position="57"/>
    </location>
</feature>
<evidence type="ECO:0000313" key="4">
    <source>
        <dbReference type="Proteomes" id="UP000521943"/>
    </source>
</evidence>
<dbReference type="AlphaFoldDB" id="A0A8H6LU36"/>
<evidence type="ECO:0000256" key="1">
    <source>
        <dbReference type="SAM" id="MobiDB-lite"/>
    </source>
</evidence>
<name>A0A8H6LU36_9AGAR</name>
<gene>
    <name evidence="3" type="ORF">DFP72DRAFT_107820</name>
</gene>
<feature type="compositionally biased region" description="Polar residues" evidence="1">
    <location>
        <begin position="126"/>
        <end position="138"/>
    </location>
</feature>
<dbReference type="Proteomes" id="UP000521943">
    <property type="component" value="Unassembled WGS sequence"/>
</dbReference>
<proteinExistence type="predicted"/>
<reference evidence="3 4" key="1">
    <citation type="submission" date="2020-07" db="EMBL/GenBank/DDBJ databases">
        <title>Comparative genomics of pyrophilous fungi reveals a link between fire events and developmental genes.</title>
        <authorList>
            <consortium name="DOE Joint Genome Institute"/>
            <person name="Steindorff A.S."/>
            <person name="Carver A."/>
            <person name="Calhoun S."/>
            <person name="Stillman K."/>
            <person name="Liu H."/>
            <person name="Lipzen A."/>
            <person name="Pangilinan J."/>
            <person name="Labutti K."/>
            <person name="Bruns T.D."/>
            <person name="Grigoriev I.V."/>
        </authorList>
    </citation>
    <scope>NUCLEOTIDE SEQUENCE [LARGE SCALE GENOMIC DNA]</scope>
    <source>
        <strain evidence="3 4">CBS 144469</strain>
    </source>
</reference>
<feature type="region of interest" description="Disordered" evidence="1">
    <location>
        <begin position="123"/>
        <end position="152"/>
    </location>
</feature>
<dbReference type="EMBL" id="JACGCI010000133">
    <property type="protein sequence ID" value="KAF6743883.1"/>
    <property type="molecule type" value="Genomic_DNA"/>
</dbReference>
<evidence type="ECO:0000256" key="2">
    <source>
        <dbReference type="SAM" id="Phobius"/>
    </source>
</evidence>
<feature type="transmembrane region" description="Helical" evidence="2">
    <location>
        <begin position="7"/>
        <end position="28"/>
    </location>
</feature>
<keyword evidence="2" id="KW-0812">Transmembrane</keyword>
<comment type="caution">
    <text evidence="3">The sequence shown here is derived from an EMBL/GenBank/DDBJ whole genome shotgun (WGS) entry which is preliminary data.</text>
</comment>
<keyword evidence="2" id="KW-1133">Transmembrane helix</keyword>
<protein>
    <submittedName>
        <fullName evidence="3">Uncharacterized protein</fullName>
    </submittedName>
</protein>
<organism evidence="3 4">
    <name type="scientific">Ephemerocybe angulata</name>
    <dbReference type="NCBI Taxonomy" id="980116"/>
    <lineage>
        <taxon>Eukaryota</taxon>
        <taxon>Fungi</taxon>
        <taxon>Dikarya</taxon>
        <taxon>Basidiomycota</taxon>
        <taxon>Agaricomycotina</taxon>
        <taxon>Agaricomycetes</taxon>
        <taxon>Agaricomycetidae</taxon>
        <taxon>Agaricales</taxon>
        <taxon>Agaricineae</taxon>
        <taxon>Psathyrellaceae</taxon>
        <taxon>Ephemerocybe</taxon>
    </lineage>
</organism>
<evidence type="ECO:0000313" key="3">
    <source>
        <dbReference type="EMBL" id="KAF6743883.1"/>
    </source>
</evidence>
<keyword evidence="2" id="KW-0472">Membrane</keyword>
<keyword evidence="4" id="KW-1185">Reference proteome</keyword>
<accession>A0A8H6LU36</accession>
<feature type="transmembrane region" description="Helical" evidence="2">
    <location>
        <begin position="69"/>
        <end position="87"/>
    </location>
</feature>
<sequence>MIHRTAFYGLALFTAVLQTCFGFFAGFVRGYSPYLHIFGKLAGGASIATWIWLSVLMHYNRRPLSTHPLARSFAHFTTFIILSLVWLDSHAYQSHTYRFGPPYPITSTTPSNRAYRDQIHGRSVVRSASPTPSKTSPISVWPPPSTSKSLSQIQTQTQTFLPSFPF</sequence>